<dbReference type="EMBL" id="CP071696">
    <property type="protein sequence ID" value="QTX03368.1"/>
    <property type="molecule type" value="Genomic_DNA"/>
</dbReference>
<dbReference type="KEGG" id="aarc:G127AT_08220"/>
<keyword evidence="2 4" id="KW-0238">DNA-binding</keyword>
<gene>
    <name evidence="6" type="ORF">G127AT_08220</name>
</gene>
<dbReference type="SUPFAM" id="SSF48498">
    <property type="entry name" value="Tetracyclin repressor-like, C-terminal domain"/>
    <property type="match status" value="1"/>
</dbReference>
<dbReference type="PROSITE" id="PS50977">
    <property type="entry name" value="HTH_TETR_2"/>
    <property type="match status" value="1"/>
</dbReference>
<reference evidence="6" key="1">
    <citation type="submission" date="2021-03" db="EMBL/GenBank/DDBJ databases">
        <title>Agromyces archimandritus sp. nov., isolated from the cockroach Archimandrita tessellata.</title>
        <authorList>
            <person name="Guzman J."/>
            <person name="Ortuzar M."/>
            <person name="Poehlein A."/>
            <person name="Daniel R."/>
            <person name="Trujillo M."/>
            <person name="Vilcinskas A."/>
        </authorList>
    </citation>
    <scope>NUCLEOTIDE SEQUENCE</scope>
    <source>
        <strain evidence="6">G127AT</strain>
    </source>
</reference>
<dbReference type="GO" id="GO:0003677">
    <property type="term" value="F:DNA binding"/>
    <property type="evidence" value="ECO:0007669"/>
    <property type="project" value="UniProtKB-UniRule"/>
</dbReference>
<keyword evidence="7" id="KW-1185">Reference proteome</keyword>
<dbReference type="SUPFAM" id="SSF46689">
    <property type="entry name" value="Homeodomain-like"/>
    <property type="match status" value="1"/>
</dbReference>
<dbReference type="Gene3D" id="1.10.10.60">
    <property type="entry name" value="Homeodomain-like"/>
    <property type="match status" value="1"/>
</dbReference>
<evidence type="ECO:0000256" key="2">
    <source>
        <dbReference type="ARBA" id="ARBA00023125"/>
    </source>
</evidence>
<evidence type="ECO:0000256" key="4">
    <source>
        <dbReference type="PROSITE-ProRule" id="PRU00335"/>
    </source>
</evidence>
<evidence type="ECO:0000256" key="3">
    <source>
        <dbReference type="ARBA" id="ARBA00023163"/>
    </source>
</evidence>
<dbReference type="InterPro" id="IPR009057">
    <property type="entry name" value="Homeodomain-like_sf"/>
</dbReference>
<evidence type="ECO:0000313" key="7">
    <source>
        <dbReference type="Proteomes" id="UP000671914"/>
    </source>
</evidence>
<feature type="DNA-binding region" description="H-T-H motif" evidence="4">
    <location>
        <begin position="34"/>
        <end position="53"/>
    </location>
</feature>
<dbReference type="Gene3D" id="1.10.357.10">
    <property type="entry name" value="Tetracycline Repressor, domain 2"/>
    <property type="match status" value="1"/>
</dbReference>
<dbReference type="AlphaFoldDB" id="A0A975IMD7"/>
<dbReference type="InterPro" id="IPR001647">
    <property type="entry name" value="HTH_TetR"/>
</dbReference>
<dbReference type="RefSeq" id="WP_210895878.1">
    <property type="nucleotide sequence ID" value="NZ_CP071696.1"/>
</dbReference>
<evidence type="ECO:0000259" key="5">
    <source>
        <dbReference type="PROSITE" id="PS50977"/>
    </source>
</evidence>
<dbReference type="Pfam" id="PF00440">
    <property type="entry name" value="TetR_N"/>
    <property type="match status" value="1"/>
</dbReference>
<organism evidence="6 7">
    <name type="scientific">Agromyces archimandritae</name>
    <dbReference type="NCBI Taxonomy" id="2781962"/>
    <lineage>
        <taxon>Bacteria</taxon>
        <taxon>Bacillati</taxon>
        <taxon>Actinomycetota</taxon>
        <taxon>Actinomycetes</taxon>
        <taxon>Micrococcales</taxon>
        <taxon>Microbacteriaceae</taxon>
        <taxon>Agromyces</taxon>
    </lineage>
</organism>
<feature type="domain" description="HTH tetR-type" evidence="5">
    <location>
        <begin position="11"/>
        <end position="71"/>
    </location>
</feature>
<accession>A0A975IMD7</accession>
<keyword evidence="3" id="KW-0804">Transcription</keyword>
<dbReference type="PANTHER" id="PTHR47506">
    <property type="entry name" value="TRANSCRIPTIONAL REGULATORY PROTEIN"/>
    <property type="match status" value="1"/>
</dbReference>
<dbReference type="InterPro" id="IPR011075">
    <property type="entry name" value="TetR_C"/>
</dbReference>
<dbReference type="InterPro" id="IPR036271">
    <property type="entry name" value="Tet_transcr_reg_TetR-rel_C_sf"/>
</dbReference>
<dbReference type="PANTHER" id="PTHR47506:SF6">
    <property type="entry name" value="HTH-TYPE TRANSCRIPTIONAL REPRESSOR NEMR"/>
    <property type="match status" value="1"/>
</dbReference>
<proteinExistence type="predicted"/>
<name>A0A975IMD7_9MICO</name>
<evidence type="ECO:0000256" key="1">
    <source>
        <dbReference type="ARBA" id="ARBA00023015"/>
    </source>
</evidence>
<keyword evidence="1" id="KW-0805">Transcription regulation</keyword>
<dbReference type="Pfam" id="PF16925">
    <property type="entry name" value="TetR_C_13"/>
    <property type="match status" value="1"/>
</dbReference>
<sequence>MTDDGRRRRGDASRRNVLEHAADLASIAGLDGLSIGRLATAARVSKSGVATLFGSKEQLQLATVAAARERFIDTVITPARREPRGIHRVLALLDAQLAYSQGRVFPGGCFFAAAMADVDAKPGPVRDAVIAADAEFAGYLTASIGYAIELGELAADTDAAQLAFELAALYEHANTHGVLTDSEEPYARARRAQAARLRAAGAPVDALARFTR</sequence>
<evidence type="ECO:0000313" key="6">
    <source>
        <dbReference type="EMBL" id="QTX03368.1"/>
    </source>
</evidence>
<protein>
    <submittedName>
        <fullName evidence="6">TetR/AcrR family transcriptional regulator</fullName>
    </submittedName>
</protein>
<dbReference type="Proteomes" id="UP000671914">
    <property type="component" value="Chromosome"/>
</dbReference>